<dbReference type="GO" id="GO:0036383">
    <property type="term" value="F:3-hydroxy-9,10-secoandrosta-1,3,5(10)-triene-9,17-dione monooxygenase activity"/>
    <property type="evidence" value="ECO:0007669"/>
    <property type="project" value="UniProtKB-EC"/>
</dbReference>
<evidence type="ECO:0000259" key="2">
    <source>
        <dbReference type="Pfam" id="PF02771"/>
    </source>
</evidence>
<organism evidence="4 5">
    <name type="scientific">Variovorax boronicumulans</name>
    <dbReference type="NCBI Taxonomy" id="436515"/>
    <lineage>
        <taxon>Bacteria</taxon>
        <taxon>Pseudomonadati</taxon>
        <taxon>Pseudomonadota</taxon>
        <taxon>Betaproteobacteria</taxon>
        <taxon>Burkholderiales</taxon>
        <taxon>Comamonadaceae</taxon>
        <taxon>Variovorax</taxon>
    </lineage>
</organism>
<dbReference type="SUPFAM" id="SSF47203">
    <property type="entry name" value="Acyl-CoA dehydrogenase C-terminal domain-like"/>
    <property type="match status" value="1"/>
</dbReference>
<dbReference type="RefSeq" id="WP_307636321.1">
    <property type="nucleotide sequence ID" value="NZ_JAUSRR010000003.1"/>
</dbReference>
<proteinExistence type="predicted"/>
<evidence type="ECO:0000313" key="4">
    <source>
        <dbReference type="EMBL" id="MDP9922724.1"/>
    </source>
</evidence>
<evidence type="ECO:0000313" key="5">
    <source>
        <dbReference type="Proteomes" id="UP001244295"/>
    </source>
</evidence>
<name>A0AAW8DTR7_9BURK</name>
<dbReference type="SUPFAM" id="SSF56645">
    <property type="entry name" value="Acyl-CoA dehydrogenase NM domain-like"/>
    <property type="match status" value="1"/>
</dbReference>
<dbReference type="GO" id="GO:0016627">
    <property type="term" value="F:oxidoreductase activity, acting on the CH-CH group of donors"/>
    <property type="evidence" value="ECO:0007669"/>
    <property type="project" value="InterPro"/>
</dbReference>
<evidence type="ECO:0000259" key="3">
    <source>
        <dbReference type="Pfam" id="PF08028"/>
    </source>
</evidence>
<dbReference type="Proteomes" id="UP001244295">
    <property type="component" value="Unassembled WGS sequence"/>
</dbReference>
<evidence type="ECO:0000256" key="1">
    <source>
        <dbReference type="ARBA" id="ARBA00023002"/>
    </source>
</evidence>
<dbReference type="Pfam" id="PF02771">
    <property type="entry name" value="Acyl-CoA_dh_N"/>
    <property type="match status" value="1"/>
</dbReference>
<dbReference type="Gene3D" id="2.40.110.10">
    <property type="entry name" value="Butyryl-CoA Dehydrogenase, subunit A, domain 2"/>
    <property type="match status" value="1"/>
</dbReference>
<dbReference type="PIRSF" id="PIRSF016578">
    <property type="entry name" value="HsaA"/>
    <property type="match status" value="1"/>
</dbReference>
<sequence>MKRDEQVFQTTAEPLSRPRIAAPEPGLTPETVIARATALKPLLRAQQDEADARGHYSQALHDEFTKAGLYRLLQPRMFGGYEFDYATYFKVIIEIASGHPATGWCLGLAASHGPLVAAHWSEEAQAELFGDGHFAAPHRAVPGGRCEPVEGGYILDGVWPYCSGIPHSTHLVAATLIPGPDGPPRLLNFAVPAGQYTVLDDWGGDRTLGMRASGSNSVRVEKLFVPQHMTADAHHQYRLQDPDAGTHGTRLHGNPMYLGLTMAPYHAALVSPVIGAARAALDEFQDTLRTQNTQVPPFVKRLESPDFQRPFGAALAMTDAAEGIVMQAMHQHMALCRRWAEQKIAPSGEEMLRLWTMQQQAGKLACEAIEMLFRSSGSTAARSGSRMLRYFGDAQMYRGHMSSQYQNFASMVGRARLGLPSGFLDV</sequence>
<comment type="caution">
    <text evidence="4">The sequence shown here is derived from an EMBL/GenBank/DDBJ whole genome shotgun (WGS) entry which is preliminary data.</text>
</comment>
<protein>
    <submittedName>
        <fullName evidence="4">3-hydroxy-9,10-secoandrosta-1,3,5(10)-triene-9, 17-dione monooxygenase</fullName>
        <ecNumber evidence="4">1.14.14.12</ecNumber>
    </submittedName>
</protein>
<dbReference type="InterPro" id="IPR046373">
    <property type="entry name" value="Acyl-CoA_Oxase/DH_mid-dom_sf"/>
</dbReference>
<dbReference type="Gene3D" id="1.20.140.10">
    <property type="entry name" value="Butyryl-CoA Dehydrogenase, subunit A, domain 3"/>
    <property type="match status" value="1"/>
</dbReference>
<dbReference type="InterPro" id="IPR009100">
    <property type="entry name" value="AcylCoA_DH/oxidase_NM_dom_sf"/>
</dbReference>
<feature type="domain" description="Acyl-CoA dehydrogenase C-terminal" evidence="3">
    <location>
        <begin position="269"/>
        <end position="402"/>
    </location>
</feature>
<dbReference type="InterPro" id="IPR036250">
    <property type="entry name" value="AcylCo_DH-like_C"/>
</dbReference>
<dbReference type="InterPro" id="IPR013786">
    <property type="entry name" value="AcylCoA_DH/ox_N"/>
</dbReference>
<reference evidence="4" key="1">
    <citation type="submission" date="2023-07" db="EMBL/GenBank/DDBJ databases">
        <title>Sorghum-associated microbial communities from plants grown in Nebraska, USA.</title>
        <authorList>
            <person name="Schachtman D."/>
        </authorList>
    </citation>
    <scope>NUCLEOTIDE SEQUENCE</scope>
    <source>
        <strain evidence="4">DS2795</strain>
    </source>
</reference>
<keyword evidence="1 4" id="KW-0560">Oxidoreductase</keyword>
<keyword evidence="4" id="KW-0503">Monooxygenase</keyword>
<dbReference type="Gene3D" id="1.10.540.10">
    <property type="entry name" value="Acyl-CoA dehydrogenase/oxidase, N-terminal domain"/>
    <property type="match status" value="1"/>
</dbReference>
<accession>A0AAW8DTR7</accession>
<dbReference type="Pfam" id="PF08028">
    <property type="entry name" value="Acyl-CoA_dh_2"/>
    <property type="match status" value="1"/>
</dbReference>
<dbReference type="EC" id="1.14.14.12" evidence="4"/>
<dbReference type="InterPro" id="IPR013107">
    <property type="entry name" value="Acyl-CoA_DH_C"/>
</dbReference>
<gene>
    <name evidence="4" type="ORF">J2W25_001745</name>
</gene>
<dbReference type="AlphaFoldDB" id="A0AAW8DTR7"/>
<dbReference type="InterPro" id="IPR037069">
    <property type="entry name" value="AcylCoA_DH/ox_N_sf"/>
</dbReference>
<dbReference type="EMBL" id="JAUSRR010000003">
    <property type="protein sequence ID" value="MDP9922724.1"/>
    <property type="molecule type" value="Genomic_DNA"/>
</dbReference>
<feature type="domain" description="Acyl-CoA dehydrogenase/oxidase N-terminal" evidence="2">
    <location>
        <begin position="45"/>
        <end position="125"/>
    </location>
</feature>
<dbReference type="GO" id="GO:0050660">
    <property type="term" value="F:flavin adenine dinucleotide binding"/>
    <property type="evidence" value="ECO:0007669"/>
    <property type="project" value="InterPro"/>
</dbReference>